<dbReference type="InterPro" id="IPR050855">
    <property type="entry name" value="NDM-1-like"/>
</dbReference>
<gene>
    <name evidence="3" type="ORF">ACFQPB_10880</name>
</gene>
<dbReference type="Pfam" id="PF00753">
    <property type="entry name" value="Lactamase_B"/>
    <property type="match status" value="1"/>
</dbReference>
<sequence length="319" mass="34570">MFFKRFWQHALSTRQRLLCAVGLAACLPGSGWALEIRFMPVAPHVYAYVGDTEGRTHENEALNANFGLVLTPGGALLIDSGASFQGARQIAEAVKQVTPLPIKWVINTGGQDHRWLGNGFFKAQGAELIAHASAEADMKARGPEQLQANAPVLKDKMAGTEVVLPTRWLREPDTTLTLGGVTVQVLHRGGGHTPGDVLVWLPQSGVVFTGDVVYVDRILGLHPVSKTRTWVKSFETLETLKPTVVVPGHGRVTTLAQAQADTGALLKALRAHAGLAVEAGTDLATAVKTFDATPFKHLQHVDVWLPQLVNRTYLEMEME</sequence>
<dbReference type="InterPro" id="IPR001279">
    <property type="entry name" value="Metallo-B-lactamas"/>
</dbReference>
<dbReference type="PANTHER" id="PTHR42951">
    <property type="entry name" value="METALLO-BETA-LACTAMASE DOMAIN-CONTAINING"/>
    <property type="match status" value="1"/>
</dbReference>
<dbReference type="CDD" id="cd16282">
    <property type="entry name" value="metallo-hydrolase-like_MBL-fold"/>
    <property type="match status" value="1"/>
</dbReference>
<accession>A0ABW2QJY2</accession>
<dbReference type="RefSeq" id="WP_382222970.1">
    <property type="nucleotide sequence ID" value="NZ_JBHTCA010000006.1"/>
</dbReference>
<comment type="similarity">
    <text evidence="1">Belongs to the metallo-beta-lactamase superfamily. Class-B beta-lactamase family.</text>
</comment>
<evidence type="ECO:0000313" key="3">
    <source>
        <dbReference type="EMBL" id="MFC7409366.1"/>
    </source>
</evidence>
<organism evidence="3 4">
    <name type="scientific">Hydrogenophaga atypica</name>
    <dbReference type="NCBI Taxonomy" id="249409"/>
    <lineage>
        <taxon>Bacteria</taxon>
        <taxon>Pseudomonadati</taxon>
        <taxon>Pseudomonadota</taxon>
        <taxon>Betaproteobacteria</taxon>
        <taxon>Burkholderiales</taxon>
        <taxon>Comamonadaceae</taxon>
        <taxon>Hydrogenophaga</taxon>
    </lineage>
</organism>
<feature type="domain" description="Metallo-beta-lactamase" evidence="2">
    <location>
        <begin position="63"/>
        <end position="249"/>
    </location>
</feature>
<proteinExistence type="inferred from homology"/>
<evidence type="ECO:0000259" key="2">
    <source>
        <dbReference type="SMART" id="SM00849"/>
    </source>
</evidence>
<protein>
    <submittedName>
        <fullName evidence="3">MBL fold metallo-hydrolase</fullName>
    </submittedName>
</protein>
<dbReference type="Proteomes" id="UP001596501">
    <property type="component" value="Unassembled WGS sequence"/>
</dbReference>
<dbReference type="SUPFAM" id="SSF56281">
    <property type="entry name" value="Metallo-hydrolase/oxidoreductase"/>
    <property type="match status" value="1"/>
</dbReference>
<reference evidence="4" key="1">
    <citation type="journal article" date="2019" name="Int. J. Syst. Evol. Microbiol.">
        <title>The Global Catalogue of Microorganisms (GCM) 10K type strain sequencing project: providing services to taxonomists for standard genome sequencing and annotation.</title>
        <authorList>
            <consortium name="The Broad Institute Genomics Platform"/>
            <consortium name="The Broad Institute Genome Sequencing Center for Infectious Disease"/>
            <person name="Wu L."/>
            <person name="Ma J."/>
        </authorList>
    </citation>
    <scope>NUCLEOTIDE SEQUENCE [LARGE SCALE GENOMIC DNA]</scope>
    <source>
        <strain evidence="4">CGMCC 1.12371</strain>
    </source>
</reference>
<name>A0ABW2QJY2_9BURK</name>
<keyword evidence="4" id="KW-1185">Reference proteome</keyword>
<dbReference type="InterPro" id="IPR036866">
    <property type="entry name" value="RibonucZ/Hydroxyglut_hydro"/>
</dbReference>
<dbReference type="PANTHER" id="PTHR42951:SF4">
    <property type="entry name" value="ACYL-COENZYME A THIOESTERASE MBLAC2"/>
    <property type="match status" value="1"/>
</dbReference>
<comment type="caution">
    <text evidence="3">The sequence shown here is derived from an EMBL/GenBank/DDBJ whole genome shotgun (WGS) entry which is preliminary data.</text>
</comment>
<dbReference type="SMART" id="SM00849">
    <property type="entry name" value="Lactamase_B"/>
    <property type="match status" value="1"/>
</dbReference>
<evidence type="ECO:0000313" key="4">
    <source>
        <dbReference type="Proteomes" id="UP001596501"/>
    </source>
</evidence>
<dbReference type="Gene3D" id="3.60.15.10">
    <property type="entry name" value="Ribonuclease Z/Hydroxyacylglutathione hydrolase-like"/>
    <property type="match status" value="1"/>
</dbReference>
<dbReference type="EMBL" id="JBHTCA010000006">
    <property type="protein sequence ID" value="MFC7409366.1"/>
    <property type="molecule type" value="Genomic_DNA"/>
</dbReference>
<evidence type="ECO:0000256" key="1">
    <source>
        <dbReference type="ARBA" id="ARBA00005250"/>
    </source>
</evidence>